<evidence type="ECO:0000313" key="1">
    <source>
        <dbReference type="EMBL" id="GHE03333.1"/>
    </source>
</evidence>
<dbReference type="Pfam" id="PF10711">
    <property type="entry name" value="DUF2513"/>
    <property type="match status" value="1"/>
</dbReference>
<dbReference type="Proteomes" id="UP000199541">
    <property type="component" value="Unassembled WGS sequence"/>
</dbReference>
<comment type="caution">
    <text evidence="1">The sequence shown here is derived from an EMBL/GenBank/DDBJ whole genome shotgun (WGS) entry which is preliminary data.</text>
</comment>
<reference evidence="1" key="1">
    <citation type="journal article" date="2014" name="Int. J. Syst. Evol. Microbiol.">
        <title>Complete genome sequence of Corynebacterium casei LMG S-19264T (=DSM 44701T), isolated from a smear-ripened cheese.</title>
        <authorList>
            <consortium name="US DOE Joint Genome Institute (JGI-PGF)"/>
            <person name="Walter F."/>
            <person name="Albersmeier A."/>
            <person name="Kalinowski J."/>
            <person name="Ruckert C."/>
        </authorList>
    </citation>
    <scope>NUCLEOTIDE SEQUENCE</scope>
    <source>
        <strain evidence="1">CGMCC 1.10859</strain>
    </source>
</reference>
<protein>
    <recommendedName>
        <fullName evidence="5">DUF2513 domain-containing protein</fullName>
    </recommendedName>
</protein>
<dbReference type="Proteomes" id="UP000634647">
    <property type="component" value="Unassembled WGS sequence"/>
</dbReference>
<gene>
    <name evidence="1" type="ORF">GCM10008024_26170</name>
    <name evidence="2" type="ORF">SAMN05444006_11256</name>
</gene>
<evidence type="ECO:0000313" key="2">
    <source>
        <dbReference type="EMBL" id="SDX23536.1"/>
    </source>
</evidence>
<evidence type="ECO:0000313" key="4">
    <source>
        <dbReference type="Proteomes" id="UP000634647"/>
    </source>
</evidence>
<sequence>MEFEAAEDWLIVQSWGLEADVEQRKRQYHILLLCDAGLMTQVAKSAFRLTSSGHDYLQAIRNEGVWAETKKIVADTGGNATLEILKALAIGFLKKQISDRTGFDI</sequence>
<dbReference type="InterPro" id="IPR019650">
    <property type="entry name" value="DUF2513"/>
</dbReference>
<proteinExistence type="predicted"/>
<dbReference type="AlphaFoldDB" id="A0AAN4UTF5"/>
<dbReference type="EMBL" id="BNAB01000012">
    <property type="protein sequence ID" value="GHE03333.1"/>
    <property type="molecule type" value="Genomic_DNA"/>
</dbReference>
<keyword evidence="3" id="KW-1185">Reference proteome</keyword>
<reference evidence="1" key="3">
    <citation type="submission" date="2023-06" db="EMBL/GenBank/DDBJ databases">
        <authorList>
            <person name="Sun Q."/>
            <person name="Zhou Y."/>
        </authorList>
    </citation>
    <scope>NUCLEOTIDE SEQUENCE</scope>
    <source>
        <strain evidence="1">CGMCC 1.10859</strain>
    </source>
</reference>
<organism evidence="1 4">
    <name type="scientific">Allgaiera indica</name>
    <dbReference type="NCBI Taxonomy" id="765699"/>
    <lineage>
        <taxon>Bacteria</taxon>
        <taxon>Pseudomonadati</taxon>
        <taxon>Pseudomonadota</taxon>
        <taxon>Alphaproteobacteria</taxon>
        <taxon>Rhodobacterales</taxon>
        <taxon>Paracoccaceae</taxon>
        <taxon>Allgaiera</taxon>
    </lineage>
</organism>
<evidence type="ECO:0000313" key="3">
    <source>
        <dbReference type="Proteomes" id="UP000199541"/>
    </source>
</evidence>
<dbReference type="EMBL" id="FNOB01000012">
    <property type="protein sequence ID" value="SDX23536.1"/>
    <property type="molecule type" value="Genomic_DNA"/>
</dbReference>
<reference evidence="2 3" key="2">
    <citation type="submission" date="2016-10" db="EMBL/GenBank/DDBJ databases">
        <authorList>
            <person name="Varghese N."/>
            <person name="Submissions S."/>
        </authorList>
    </citation>
    <scope>NUCLEOTIDE SEQUENCE [LARGE SCALE GENOMIC DNA]</scope>
    <source>
        <strain evidence="2 3">DSM 24802</strain>
    </source>
</reference>
<accession>A0AAN4UTF5</accession>
<evidence type="ECO:0008006" key="5">
    <source>
        <dbReference type="Google" id="ProtNLM"/>
    </source>
</evidence>
<name>A0AAN4UTF5_9RHOB</name>